<sequence>MAREKDRLRAAIRALVEARCLALASAHTRKNGHDVGEFDCVYHGCDLLGQLWRLTPEEHAARWSAGSGDGHLDAYFFSYENDDGLVTWLARYRHHWPHWGGAFTVSYCLPERIGRAGADLYPPER</sequence>
<accession>A0ACC7NRS5</accession>
<reference evidence="1 2" key="1">
    <citation type="journal article" date="2024" name="Chem. Sci.">
        <title>Discovery of megapolipeptins by genome mining of a Burkholderiales bacteria collection.</title>
        <authorList>
            <person name="Paulo B.S."/>
            <person name="Recchia M.J.J."/>
            <person name="Lee S."/>
            <person name="Fergusson C.H."/>
            <person name="Romanowski S.B."/>
            <person name="Hernandez A."/>
            <person name="Krull N."/>
            <person name="Liu D.Y."/>
            <person name="Cavanagh H."/>
            <person name="Bos A."/>
            <person name="Gray C.A."/>
            <person name="Murphy B.T."/>
            <person name="Linington R.G."/>
            <person name="Eustaquio A.S."/>
        </authorList>
    </citation>
    <scope>NUCLEOTIDE SEQUENCE [LARGE SCALE GENOMIC DNA]</scope>
    <source>
        <strain evidence="1 2">RL18-126-BIB-B</strain>
    </source>
</reference>
<name>A0ACC7NRS5_9BURK</name>
<keyword evidence="2" id="KW-1185">Reference proteome</keyword>
<evidence type="ECO:0000313" key="1">
    <source>
        <dbReference type="EMBL" id="MFM0108946.1"/>
    </source>
</evidence>
<dbReference type="EMBL" id="JAQQDW010000152">
    <property type="protein sequence ID" value="MFM0108946.1"/>
    <property type="molecule type" value="Genomic_DNA"/>
</dbReference>
<organism evidence="1 2">
    <name type="scientific">Paraburkholderia rhynchosiae</name>
    <dbReference type="NCBI Taxonomy" id="487049"/>
    <lineage>
        <taxon>Bacteria</taxon>
        <taxon>Pseudomonadati</taxon>
        <taxon>Pseudomonadota</taxon>
        <taxon>Betaproteobacteria</taxon>
        <taxon>Burkholderiales</taxon>
        <taxon>Burkholderiaceae</taxon>
        <taxon>Paraburkholderia</taxon>
    </lineage>
</organism>
<evidence type="ECO:0000313" key="2">
    <source>
        <dbReference type="Proteomes" id="UP001629235"/>
    </source>
</evidence>
<gene>
    <name evidence="1" type="ORF">PQR01_37565</name>
</gene>
<proteinExistence type="predicted"/>
<protein>
    <submittedName>
        <fullName evidence="1">Uncharacterized protein</fullName>
    </submittedName>
</protein>
<comment type="caution">
    <text evidence="1">The sequence shown here is derived from an EMBL/GenBank/DDBJ whole genome shotgun (WGS) entry which is preliminary data.</text>
</comment>
<dbReference type="Proteomes" id="UP001629235">
    <property type="component" value="Unassembled WGS sequence"/>
</dbReference>